<dbReference type="RefSeq" id="WP_338891728.1">
    <property type="nucleotide sequence ID" value="NZ_CP147846.1"/>
</dbReference>
<gene>
    <name evidence="3" type="ORF">WDS16_07650</name>
</gene>
<feature type="region of interest" description="Disordered" evidence="1">
    <location>
        <begin position="172"/>
        <end position="191"/>
    </location>
</feature>
<evidence type="ECO:0000256" key="1">
    <source>
        <dbReference type="SAM" id="MobiDB-lite"/>
    </source>
</evidence>
<keyword evidence="4" id="KW-1185">Reference proteome</keyword>
<proteinExistence type="predicted"/>
<evidence type="ECO:0000313" key="4">
    <source>
        <dbReference type="Proteomes" id="UP001432000"/>
    </source>
</evidence>
<dbReference type="InterPro" id="IPR021213">
    <property type="entry name" value="DUF2567"/>
</dbReference>
<reference evidence="3 4" key="1">
    <citation type="submission" date="2024-03" db="EMBL/GenBank/DDBJ databases">
        <title>Natural products discovery in diverse microorganisms through a two-stage MS feature dereplication strategy.</title>
        <authorList>
            <person name="Zhang R."/>
        </authorList>
    </citation>
    <scope>NUCLEOTIDE SEQUENCE [LARGE SCALE GENOMIC DNA]</scope>
    <source>
        <strain evidence="3 4">18930</strain>
    </source>
</reference>
<evidence type="ECO:0000313" key="3">
    <source>
        <dbReference type="EMBL" id="WXG70369.1"/>
    </source>
</evidence>
<sequence>MTLGPPQARDVRSARVLAVAVAVSVLFGIVGGLVWGAAAPPEQFVVVDPGRGAALTGESLHRFDGIAIFVCISFVAGIVVPVALWTWTSVRGPVLFLGVLVGAALGSSAMLGVGIWLAGLIDPSPDNPQIGSVVSVAPGFESPLVLVVQPLLASLVVLLLAAMNPHDNLRFTPNPDPELPLSESDEIDVHR</sequence>
<feature type="transmembrane region" description="Helical" evidence="2">
    <location>
        <begin position="94"/>
        <end position="118"/>
    </location>
</feature>
<keyword evidence="2" id="KW-0472">Membrane</keyword>
<feature type="transmembrane region" description="Helical" evidence="2">
    <location>
        <begin position="66"/>
        <end position="87"/>
    </location>
</feature>
<keyword evidence="2" id="KW-0812">Transmembrane</keyword>
<organism evidence="3 4">
    <name type="scientific">Rhodococcus sovatensis</name>
    <dbReference type="NCBI Taxonomy" id="1805840"/>
    <lineage>
        <taxon>Bacteria</taxon>
        <taxon>Bacillati</taxon>
        <taxon>Actinomycetota</taxon>
        <taxon>Actinomycetes</taxon>
        <taxon>Mycobacteriales</taxon>
        <taxon>Nocardiaceae</taxon>
        <taxon>Rhodococcus</taxon>
    </lineage>
</organism>
<keyword evidence="2" id="KW-1133">Transmembrane helix</keyword>
<accession>A0ABZ2PMW0</accession>
<feature type="transmembrane region" description="Helical" evidence="2">
    <location>
        <begin position="16"/>
        <end position="38"/>
    </location>
</feature>
<name>A0ABZ2PMW0_9NOCA</name>
<dbReference type="EMBL" id="CP147846">
    <property type="protein sequence ID" value="WXG70369.1"/>
    <property type="molecule type" value="Genomic_DNA"/>
</dbReference>
<evidence type="ECO:0000256" key="2">
    <source>
        <dbReference type="SAM" id="Phobius"/>
    </source>
</evidence>
<dbReference type="Proteomes" id="UP001432000">
    <property type="component" value="Chromosome"/>
</dbReference>
<protein>
    <submittedName>
        <fullName evidence="3">DUF2567 domain-containing protein</fullName>
    </submittedName>
</protein>
<dbReference type="Pfam" id="PF10821">
    <property type="entry name" value="DUF2567"/>
    <property type="match status" value="1"/>
</dbReference>
<feature type="transmembrane region" description="Helical" evidence="2">
    <location>
        <begin position="144"/>
        <end position="163"/>
    </location>
</feature>